<dbReference type="AlphaFoldDB" id="A0A558DFM9"/>
<evidence type="ECO:0000313" key="5">
    <source>
        <dbReference type="Proteomes" id="UP000317355"/>
    </source>
</evidence>
<dbReference type="InterPro" id="IPR007358">
    <property type="entry name" value="Nucleoid_associated_NdpA"/>
</dbReference>
<dbReference type="GO" id="GO:0043590">
    <property type="term" value="C:bacterial nucleoid"/>
    <property type="evidence" value="ECO:0007669"/>
    <property type="project" value="TreeGrafter"/>
</dbReference>
<evidence type="ECO:0000256" key="3">
    <source>
        <dbReference type="ARBA" id="ARBA00022490"/>
    </source>
</evidence>
<evidence type="ECO:0000313" key="4">
    <source>
        <dbReference type="EMBL" id="TVT59792.1"/>
    </source>
</evidence>
<evidence type="ECO:0000256" key="1">
    <source>
        <dbReference type="ARBA" id="ARBA00004453"/>
    </source>
</evidence>
<comment type="similarity">
    <text evidence="2">Belongs to the YejK family.</text>
</comment>
<sequence>MAITHFITHHFHLNEQADPAVHRRESELAVDDLTETLAMDLKRAYLSRVNRQHGQFSEGESAGLADGLEGLLQEKISFVEFSEQVANQLLCLLKDQEIELRGHLVLFQEQQFDQQALYLFIVNQRIATRINEQQEVEPVLTLDMGASLMAIKVDLTQWRSDEGGAYLSLTASRAGKGGATLLEQLAGFSEGIDKAAVTRDFLERIELFSQKLPEEQVNAYRNQVVSYCMEQDLQDEPVEITGLAKVVEGVDPSIFSSYLADNLPSGNSKLLLDRKSLQRYVKFAGREKDLAISFSSYQLNKRIHYQADTDTLSITGLPKMLRSQLLGHVKE</sequence>
<comment type="subcellular location">
    <subcellularLocation>
        <location evidence="1">Cytoplasm</location>
        <location evidence="1">Nucleoid</location>
    </subcellularLocation>
</comment>
<reference evidence="4 5" key="1">
    <citation type="submission" date="2019-07" db="EMBL/GenBank/DDBJ databases">
        <title>The pathways for chlorine oxyanion respiration interact through the shared metabolite chlorate.</title>
        <authorList>
            <person name="Barnum T.P."/>
            <person name="Cheng Y."/>
            <person name="Hill K.A."/>
            <person name="Lucas L.N."/>
            <person name="Carlson H.K."/>
            <person name="Coates J.D."/>
        </authorList>
    </citation>
    <scope>NUCLEOTIDE SEQUENCE [LARGE SCALE GENOMIC DNA]</scope>
    <source>
        <strain evidence="4">BK-3</strain>
    </source>
</reference>
<dbReference type="GO" id="GO:0003690">
    <property type="term" value="F:double-stranded DNA binding"/>
    <property type="evidence" value="ECO:0007669"/>
    <property type="project" value="TreeGrafter"/>
</dbReference>
<dbReference type="Proteomes" id="UP000317355">
    <property type="component" value="Unassembled WGS sequence"/>
</dbReference>
<protein>
    <recommendedName>
        <fullName evidence="6">Nucleoid-associated protein</fullName>
    </recommendedName>
</protein>
<dbReference type="PANTHER" id="PTHR38772:SF1">
    <property type="entry name" value="NUCLEOID-ASSOCIATED PROTEIN YEJK"/>
    <property type="match status" value="1"/>
</dbReference>
<accession>A0A558DFM9</accession>
<name>A0A558DFM9_9GAMM</name>
<dbReference type="Pfam" id="PF04245">
    <property type="entry name" value="NA37"/>
    <property type="match status" value="1"/>
</dbReference>
<keyword evidence="3" id="KW-0963">Cytoplasm</keyword>
<comment type="caution">
    <text evidence="4">The sequence shown here is derived from an EMBL/GenBank/DDBJ whole genome shotgun (WGS) entry which is preliminary data.</text>
</comment>
<organism evidence="4 5">
    <name type="scientific">Sedimenticola thiotaurini</name>
    <dbReference type="NCBI Taxonomy" id="1543721"/>
    <lineage>
        <taxon>Bacteria</taxon>
        <taxon>Pseudomonadati</taxon>
        <taxon>Pseudomonadota</taxon>
        <taxon>Gammaproteobacteria</taxon>
        <taxon>Chromatiales</taxon>
        <taxon>Sedimenticolaceae</taxon>
        <taxon>Sedimenticola</taxon>
    </lineage>
</organism>
<evidence type="ECO:0000256" key="2">
    <source>
        <dbReference type="ARBA" id="ARBA00009035"/>
    </source>
</evidence>
<dbReference type="GO" id="GO:0003727">
    <property type="term" value="F:single-stranded RNA binding"/>
    <property type="evidence" value="ECO:0007669"/>
    <property type="project" value="TreeGrafter"/>
</dbReference>
<dbReference type="EMBL" id="VMRY01000003">
    <property type="protein sequence ID" value="TVT59792.1"/>
    <property type="molecule type" value="Genomic_DNA"/>
</dbReference>
<evidence type="ECO:0008006" key="6">
    <source>
        <dbReference type="Google" id="ProtNLM"/>
    </source>
</evidence>
<dbReference type="PANTHER" id="PTHR38772">
    <property type="match status" value="1"/>
</dbReference>
<proteinExistence type="inferred from homology"/>
<gene>
    <name evidence="4" type="ORF">FHK82_02085</name>
</gene>